<comment type="caution">
    <text evidence="7">The sequence shown here is derived from an EMBL/GenBank/DDBJ whole genome shotgun (WGS) entry which is preliminary data.</text>
</comment>
<dbReference type="GO" id="GO:0009055">
    <property type="term" value="F:electron transfer activity"/>
    <property type="evidence" value="ECO:0007669"/>
    <property type="project" value="InterPro"/>
</dbReference>
<dbReference type="GO" id="GO:0020037">
    <property type="term" value="F:heme binding"/>
    <property type="evidence" value="ECO:0007669"/>
    <property type="project" value="InterPro"/>
</dbReference>
<protein>
    <submittedName>
        <fullName evidence="7">Mono/diheme cytochrome c family protein</fullName>
    </submittedName>
</protein>
<dbReference type="GO" id="GO:0046872">
    <property type="term" value="F:metal ion binding"/>
    <property type="evidence" value="ECO:0007669"/>
    <property type="project" value="UniProtKB-KW"/>
</dbReference>
<keyword evidence="2 4" id="KW-0479">Metal-binding</keyword>
<evidence type="ECO:0000313" key="8">
    <source>
        <dbReference type="Proteomes" id="UP000568106"/>
    </source>
</evidence>
<keyword evidence="3 4" id="KW-0408">Iron</keyword>
<accession>A0A7W8IKM4</accession>
<evidence type="ECO:0000259" key="6">
    <source>
        <dbReference type="PROSITE" id="PS51007"/>
    </source>
</evidence>
<organism evidence="7 8">
    <name type="scientific">Tunturiibacter empetritectus</name>
    <dbReference type="NCBI Taxonomy" id="3069691"/>
    <lineage>
        <taxon>Bacteria</taxon>
        <taxon>Pseudomonadati</taxon>
        <taxon>Acidobacteriota</taxon>
        <taxon>Terriglobia</taxon>
        <taxon>Terriglobales</taxon>
        <taxon>Acidobacteriaceae</taxon>
        <taxon>Tunturiibacter</taxon>
    </lineage>
</organism>
<dbReference type="AlphaFoldDB" id="A0A7W8IKM4"/>
<evidence type="ECO:0000256" key="3">
    <source>
        <dbReference type="ARBA" id="ARBA00023004"/>
    </source>
</evidence>
<evidence type="ECO:0000256" key="4">
    <source>
        <dbReference type="PROSITE-ProRule" id="PRU00433"/>
    </source>
</evidence>
<evidence type="ECO:0000256" key="2">
    <source>
        <dbReference type="ARBA" id="ARBA00022723"/>
    </source>
</evidence>
<dbReference type="PROSITE" id="PS51007">
    <property type="entry name" value="CYTC"/>
    <property type="match status" value="1"/>
</dbReference>
<gene>
    <name evidence="7" type="ORF">HDF09_003601</name>
</gene>
<feature type="transmembrane region" description="Helical" evidence="5">
    <location>
        <begin position="12"/>
        <end position="33"/>
    </location>
</feature>
<dbReference type="InterPro" id="IPR009056">
    <property type="entry name" value="Cyt_c-like_dom"/>
</dbReference>
<name>A0A7W8IKM4_9BACT</name>
<keyword evidence="8" id="KW-1185">Reference proteome</keyword>
<evidence type="ECO:0000313" key="7">
    <source>
        <dbReference type="EMBL" id="MBB5318902.1"/>
    </source>
</evidence>
<dbReference type="InterPro" id="IPR036909">
    <property type="entry name" value="Cyt_c-like_dom_sf"/>
</dbReference>
<proteinExistence type="predicted"/>
<dbReference type="Proteomes" id="UP000568106">
    <property type="component" value="Unassembled WGS sequence"/>
</dbReference>
<evidence type="ECO:0000256" key="5">
    <source>
        <dbReference type="SAM" id="Phobius"/>
    </source>
</evidence>
<keyword evidence="5" id="KW-0472">Membrane</keyword>
<dbReference type="SUPFAM" id="SSF46626">
    <property type="entry name" value="Cytochrome c"/>
    <property type="match status" value="1"/>
</dbReference>
<dbReference type="Pfam" id="PF13442">
    <property type="entry name" value="Cytochrome_CBB3"/>
    <property type="match status" value="1"/>
</dbReference>
<keyword evidence="5" id="KW-0812">Transmembrane</keyword>
<dbReference type="EMBL" id="JACHDY010000006">
    <property type="protein sequence ID" value="MBB5318902.1"/>
    <property type="molecule type" value="Genomic_DNA"/>
</dbReference>
<evidence type="ECO:0000256" key="1">
    <source>
        <dbReference type="ARBA" id="ARBA00022617"/>
    </source>
</evidence>
<dbReference type="Gene3D" id="1.10.760.10">
    <property type="entry name" value="Cytochrome c-like domain"/>
    <property type="match status" value="1"/>
</dbReference>
<feature type="domain" description="Cytochrome c" evidence="6">
    <location>
        <begin position="76"/>
        <end position="169"/>
    </location>
</feature>
<sequence>MAKKSSSSGGFGKVFLGFLIGIVAVALGLFVYLKFGPLPVAVADVPLPFEKQIVRVPLNARIERESKAAPFSTSEDVFESGAHIYRAQCASCHGTPGRDVPFAKAMFPSAPQLWKKHSNSDVVGVSDDEPGETYWKVANGIRLSGMPSYKHVLSDTQMWQVSLLLKNADKELPGPVTQILDSPTP</sequence>
<reference evidence="7" key="1">
    <citation type="submission" date="2020-08" db="EMBL/GenBank/DDBJ databases">
        <title>Genomic Encyclopedia of Type Strains, Phase IV (KMG-V): Genome sequencing to study the core and pangenomes of soil and plant-associated prokaryotes.</title>
        <authorList>
            <person name="Whitman W."/>
        </authorList>
    </citation>
    <scope>NUCLEOTIDE SEQUENCE [LARGE SCALE GENOMIC DNA]</scope>
    <source>
        <strain evidence="7">M8UP27</strain>
    </source>
</reference>
<keyword evidence="1 4" id="KW-0349">Heme</keyword>
<keyword evidence="5" id="KW-1133">Transmembrane helix</keyword>